<dbReference type="PANTHER" id="PTHR30486:SF6">
    <property type="entry name" value="TYPE IV PILUS RETRACTATION ATPASE PILT"/>
    <property type="match status" value="1"/>
</dbReference>
<feature type="domain" description="Bacterial type II secretion system protein E" evidence="3">
    <location>
        <begin position="162"/>
        <end position="303"/>
    </location>
</feature>
<evidence type="ECO:0000313" key="4">
    <source>
        <dbReference type="EMBL" id="QDH75926.1"/>
    </source>
</evidence>
<dbReference type="Gene3D" id="3.30.450.90">
    <property type="match status" value="1"/>
</dbReference>
<dbReference type="Gene3D" id="3.40.50.300">
    <property type="entry name" value="P-loop containing nucleotide triphosphate hydrolases"/>
    <property type="match status" value="1"/>
</dbReference>
<dbReference type="GO" id="GO:0016887">
    <property type="term" value="F:ATP hydrolysis activity"/>
    <property type="evidence" value="ECO:0007669"/>
    <property type="project" value="InterPro"/>
</dbReference>
<geneLocation type="plasmid" evidence="4">
    <name>pAER57</name>
</geneLocation>
<dbReference type="PANTHER" id="PTHR30486">
    <property type="entry name" value="TWITCHING MOTILITY PROTEIN PILT"/>
    <property type="match status" value="1"/>
</dbReference>
<dbReference type="GO" id="GO:0044097">
    <property type="term" value="P:secretion by the type IV secretion system"/>
    <property type="evidence" value="ECO:0007669"/>
    <property type="project" value="InterPro"/>
</dbReference>
<protein>
    <recommendedName>
        <fullName evidence="2">Type IV secretion system protein</fullName>
    </recommendedName>
</protein>
<dbReference type="InterPro" id="IPR050921">
    <property type="entry name" value="T4SS_GSP_E_ATPase"/>
</dbReference>
<dbReference type="InterPro" id="IPR001482">
    <property type="entry name" value="T2SS/T4SS_dom"/>
</dbReference>
<comment type="similarity">
    <text evidence="1 2">Belongs to the GSP E family.</text>
</comment>
<proteinExistence type="inferred from homology"/>
<dbReference type="Pfam" id="PF00437">
    <property type="entry name" value="T2SSE"/>
    <property type="match status" value="1"/>
</dbReference>
<sequence length="344" mass="38118">MSEIASFRTKLGPLAGMLDDPEVTEIAINGPDNVWAGYRSSRFMRPVPVQGVTLPLIKSLASLIAAHTDQEVSAYTPILSGRIPINLDDNVPDNERGDYRVQIVLAPAVEQHIGGIVCIRKPGRKQITLDQYEASGAFDFINQPREHGQYSDDHLVELYRAKRWKEFFKGIVKARKNIMVSAGTNAGKTTFLNELLQHVDGNNGERVITIEDTRELRPAGGNVVNLIYSRGGQGKARVTPFDHLESILRLTPDRAIMGELRGGEAFPFLELMNTGHSGTMSSIHADSPDLMFDRLASMASRGGADMSKSQLIEFSRHLIDVVIQWEYGFDGRRIITEVQYAKAA</sequence>
<evidence type="ECO:0000256" key="1">
    <source>
        <dbReference type="ARBA" id="ARBA00006611"/>
    </source>
</evidence>
<comment type="function">
    <text evidence="2">Part of the Type IV secretion system.</text>
</comment>
<dbReference type="AlphaFoldDB" id="A0A514C8K1"/>
<keyword evidence="2" id="KW-0547">Nucleotide-binding</keyword>
<dbReference type="CDD" id="cd01130">
    <property type="entry name" value="VirB11-like_ATPase"/>
    <property type="match status" value="1"/>
</dbReference>
<dbReference type="GO" id="GO:0043684">
    <property type="term" value="C:type IV secretion system complex"/>
    <property type="evidence" value="ECO:0007669"/>
    <property type="project" value="UniProtKB-UniRule"/>
</dbReference>
<keyword evidence="4" id="KW-0614">Plasmid</keyword>
<dbReference type="SUPFAM" id="SSF52540">
    <property type="entry name" value="P-loop containing nucleoside triphosphate hydrolases"/>
    <property type="match status" value="1"/>
</dbReference>
<evidence type="ECO:0000256" key="2">
    <source>
        <dbReference type="RuleBase" id="RU366071"/>
    </source>
</evidence>
<organism evidence="4">
    <name type="scientific">Ectopseudomonas mendocina</name>
    <name type="common">Pseudomonas mendocina</name>
    <dbReference type="NCBI Taxonomy" id="300"/>
    <lineage>
        <taxon>Bacteria</taxon>
        <taxon>Pseudomonadati</taxon>
        <taxon>Pseudomonadota</taxon>
        <taxon>Gammaproteobacteria</taxon>
        <taxon>Pseudomonadales</taxon>
        <taxon>Pseudomonadaceae</taxon>
        <taxon>Ectopseudomonas</taxon>
    </lineage>
</organism>
<dbReference type="NCBIfam" id="TIGR02788">
    <property type="entry name" value="VirB11"/>
    <property type="match status" value="1"/>
</dbReference>
<evidence type="ECO:0000259" key="3">
    <source>
        <dbReference type="Pfam" id="PF00437"/>
    </source>
</evidence>
<dbReference type="InterPro" id="IPR014155">
    <property type="entry name" value="VirB11"/>
</dbReference>
<keyword evidence="2" id="KW-0067">ATP-binding</keyword>
<accession>A0A514C8K1</accession>
<dbReference type="EMBL" id="MK671726">
    <property type="protein sequence ID" value="QDH75926.1"/>
    <property type="molecule type" value="Genomic_DNA"/>
</dbReference>
<dbReference type="InterPro" id="IPR027417">
    <property type="entry name" value="P-loop_NTPase"/>
</dbReference>
<keyword evidence="4" id="KW-0378">Hydrolase</keyword>
<dbReference type="GO" id="GO:0005524">
    <property type="term" value="F:ATP binding"/>
    <property type="evidence" value="ECO:0007669"/>
    <property type="project" value="UniProtKB-UniRule"/>
</dbReference>
<reference evidence="4" key="1">
    <citation type="journal article" date="2019" name="Front. Microbiol.">
        <title>Identification of a Novel Plasmid Lineage Associated With the Dissemination of Metallo-beta-Lactamase Genes Among Pseudomonads.</title>
        <authorList>
            <person name="Di Pilato V."/>
            <person name="Antonelli A."/>
            <person name="Giani T."/>
            <person name="Henrici De Angelis L."/>
            <person name="Rossolini G.M."/>
            <person name="Pollini S."/>
        </authorList>
    </citation>
    <scope>NUCLEOTIDE SEQUENCE</scope>
    <source>
        <strain evidence="4">57</strain>
        <plasmid evidence="4">pAER57</plasmid>
    </source>
</reference>
<name>A0A514C8K1_ECTME</name>